<evidence type="ECO:0000313" key="5">
    <source>
        <dbReference type="Proteomes" id="UP001365128"/>
    </source>
</evidence>
<sequence>MSTIASPRHSSSIRSPSSTRTSLEVPSRSNSLRSTSKTRPPRARDRTALRDYYNLKSPITPTSDPSSTLPGGAGAPHPPTPGLGGGFEAVKEEVEASELDKAGFDAEAYVKEVLGKEGLEGVLKVEAGLVAQVKGLDGERKALVYDNYSKLIAATETIKKMRTNMDPLTPHTSTLGPAIAHIAETATALSVSIIEHAVPPHRIKSPSPPGIIDVKERQRQTVRWVLDTPGRLRSKVANGDKAAAAQEYEEVRALLQKWKGVKGVEELERECEEALAAGQKDID</sequence>
<keyword evidence="2" id="KW-0445">Lipid transport</keyword>
<comment type="subunit">
    <text evidence="2">Component of the Golgi-associated retrograde protein (GARP) complex.</text>
</comment>
<keyword evidence="2" id="KW-0333">Golgi apparatus</keyword>
<dbReference type="EMBL" id="JBBPDW010000014">
    <property type="protein sequence ID" value="KAK7546667.1"/>
    <property type="molecule type" value="Genomic_DNA"/>
</dbReference>
<comment type="subcellular location">
    <subcellularLocation>
        <location evidence="2">Golgi apparatus</location>
        <location evidence="2">trans-Golgi network</location>
    </subcellularLocation>
</comment>
<feature type="compositionally biased region" description="Low complexity" evidence="3">
    <location>
        <begin position="1"/>
        <end position="22"/>
    </location>
</feature>
<proteinExistence type="inferred from homology"/>
<gene>
    <name evidence="4" type="ORF">IWX46DRAFT_77201</name>
</gene>
<dbReference type="Pfam" id="PF08700">
    <property type="entry name" value="VPS51_Exo84_N"/>
    <property type="match status" value="1"/>
</dbReference>
<dbReference type="InterPro" id="IPR014812">
    <property type="entry name" value="Vps51"/>
</dbReference>
<dbReference type="PANTHER" id="PTHR15954:SF4">
    <property type="entry name" value="VACUOLAR PROTEIN SORTING-ASSOCIATED PROTEIN 51 HOMOLOG"/>
    <property type="match status" value="1"/>
</dbReference>
<name>A0ABR1MDU2_9PEZI</name>
<evidence type="ECO:0000256" key="1">
    <source>
        <dbReference type="ARBA" id="ARBA00006080"/>
    </source>
</evidence>
<keyword evidence="5" id="KW-1185">Reference proteome</keyword>
<evidence type="ECO:0000256" key="3">
    <source>
        <dbReference type="SAM" id="MobiDB-lite"/>
    </source>
</evidence>
<feature type="compositionally biased region" description="Polar residues" evidence="3">
    <location>
        <begin position="27"/>
        <end position="38"/>
    </location>
</feature>
<evidence type="ECO:0000313" key="4">
    <source>
        <dbReference type="EMBL" id="KAK7546667.1"/>
    </source>
</evidence>
<feature type="region of interest" description="Disordered" evidence="3">
    <location>
        <begin position="1"/>
        <end position="87"/>
    </location>
</feature>
<comment type="caution">
    <text evidence="4">The sequence shown here is derived from an EMBL/GenBank/DDBJ whole genome shotgun (WGS) entry which is preliminary data.</text>
</comment>
<protein>
    <recommendedName>
        <fullName evidence="2">Vacuolar protein sorting-associated protein 51 homolog</fullName>
    </recommendedName>
</protein>
<organism evidence="4 5">
    <name type="scientific">Phyllosticta citricarpa</name>
    <dbReference type="NCBI Taxonomy" id="55181"/>
    <lineage>
        <taxon>Eukaryota</taxon>
        <taxon>Fungi</taxon>
        <taxon>Dikarya</taxon>
        <taxon>Ascomycota</taxon>
        <taxon>Pezizomycotina</taxon>
        <taxon>Dothideomycetes</taxon>
        <taxon>Dothideomycetes incertae sedis</taxon>
        <taxon>Botryosphaeriales</taxon>
        <taxon>Phyllostictaceae</taxon>
        <taxon>Phyllosticta</taxon>
    </lineage>
</organism>
<keyword evidence="2" id="KW-0653">Protein transport</keyword>
<feature type="compositionally biased region" description="Low complexity" evidence="3">
    <location>
        <begin position="57"/>
        <end position="70"/>
    </location>
</feature>
<evidence type="ECO:0000256" key="2">
    <source>
        <dbReference type="RuleBase" id="RU368010"/>
    </source>
</evidence>
<accession>A0ABR1MDU2</accession>
<dbReference type="Proteomes" id="UP001365128">
    <property type="component" value="Unassembled WGS sequence"/>
</dbReference>
<comment type="similarity">
    <text evidence="1 2">Belongs to the VPS51 family.</text>
</comment>
<comment type="function">
    <text evidence="2">Acts as component of the GARP complex that is involved in retrograde transport from early and late endosomes to the trans-Golgi network (TGN).</text>
</comment>
<reference evidence="4 5" key="1">
    <citation type="submission" date="2024-04" db="EMBL/GenBank/DDBJ databases">
        <title>Phyllosticta paracitricarpa is synonymous to the EU quarantine fungus P. citricarpa based on phylogenomic analyses.</title>
        <authorList>
            <consortium name="Lawrence Berkeley National Laboratory"/>
            <person name="Van Ingen-Buijs V.A."/>
            <person name="Van Westerhoven A.C."/>
            <person name="Haridas S."/>
            <person name="Skiadas P."/>
            <person name="Martin F."/>
            <person name="Groenewald J.Z."/>
            <person name="Crous P.W."/>
            <person name="Seidl M.F."/>
        </authorList>
    </citation>
    <scope>NUCLEOTIDE SEQUENCE [LARGE SCALE GENOMIC DNA]</scope>
    <source>
        <strain evidence="4 5">CBS 122670</strain>
    </source>
</reference>
<dbReference type="PANTHER" id="PTHR15954">
    <property type="entry name" value="VACUOLAR PROTEIN SORTING-ASSOCIATED PROTEIN 51 HOMOLOG"/>
    <property type="match status" value="1"/>
</dbReference>
<keyword evidence="2" id="KW-0813">Transport</keyword>